<keyword evidence="9" id="KW-1185">Reference proteome</keyword>
<evidence type="ECO:0000256" key="1">
    <source>
        <dbReference type="ARBA" id="ARBA00001165"/>
    </source>
</evidence>
<proteinExistence type="inferred from homology"/>
<evidence type="ECO:0000256" key="4">
    <source>
        <dbReference type="ARBA" id="ARBA00012546"/>
    </source>
</evidence>
<comment type="catalytic activity">
    <reaction evidence="1 7">
        <text>D-glucuronate = D-fructuronate</text>
        <dbReference type="Rhea" id="RHEA:13049"/>
        <dbReference type="ChEBI" id="CHEBI:58720"/>
        <dbReference type="ChEBI" id="CHEBI:59863"/>
        <dbReference type="EC" id="5.3.1.12"/>
    </reaction>
</comment>
<organism evidence="8 9">
    <name type="scientific">Niallia hominis</name>
    <dbReference type="NCBI Taxonomy" id="3133173"/>
    <lineage>
        <taxon>Bacteria</taxon>
        <taxon>Bacillati</taxon>
        <taxon>Bacillota</taxon>
        <taxon>Bacilli</taxon>
        <taxon>Bacillales</taxon>
        <taxon>Bacillaceae</taxon>
        <taxon>Niallia</taxon>
    </lineage>
</organism>
<comment type="pathway">
    <text evidence="2 7">Carbohydrate metabolism; pentose and glucuronate interconversion.</text>
</comment>
<keyword evidence="6 7" id="KW-0413">Isomerase</keyword>
<evidence type="ECO:0000256" key="3">
    <source>
        <dbReference type="ARBA" id="ARBA00008397"/>
    </source>
</evidence>
<dbReference type="SUPFAM" id="SSF51556">
    <property type="entry name" value="Metallo-dependent hydrolases"/>
    <property type="match status" value="1"/>
</dbReference>
<reference evidence="8 9" key="1">
    <citation type="submission" date="2024-03" db="EMBL/GenBank/DDBJ databases">
        <title>Human intestinal bacterial collection.</title>
        <authorList>
            <person name="Pauvert C."/>
            <person name="Hitch T.C.A."/>
            <person name="Clavel T."/>
        </authorList>
    </citation>
    <scope>NUCLEOTIDE SEQUENCE [LARGE SCALE GENOMIC DNA]</scope>
    <source>
        <strain evidence="8 9">CLA-SR-H024</strain>
    </source>
</reference>
<dbReference type="Pfam" id="PF02614">
    <property type="entry name" value="UxaC"/>
    <property type="match status" value="1"/>
</dbReference>
<evidence type="ECO:0000256" key="2">
    <source>
        <dbReference type="ARBA" id="ARBA00004892"/>
    </source>
</evidence>
<comment type="caution">
    <text evidence="8">The sequence shown here is derived from an EMBL/GenBank/DDBJ whole genome shotgun (WGS) entry which is preliminary data.</text>
</comment>
<evidence type="ECO:0000256" key="7">
    <source>
        <dbReference type="HAMAP-Rule" id="MF_00675"/>
    </source>
</evidence>
<dbReference type="NCBIfam" id="NF002794">
    <property type="entry name" value="PRK02925.1"/>
    <property type="match status" value="1"/>
</dbReference>
<comment type="catalytic activity">
    <reaction evidence="7">
        <text>aldehydo-D-galacturonate = keto-D-tagaturonate</text>
        <dbReference type="Rhea" id="RHEA:27702"/>
        <dbReference type="ChEBI" id="CHEBI:12952"/>
        <dbReference type="ChEBI" id="CHEBI:17886"/>
    </reaction>
</comment>
<dbReference type="PANTHER" id="PTHR30068:SF4">
    <property type="entry name" value="URONATE ISOMERASE"/>
    <property type="match status" value="1"/>
</dbReference>
<dbReference type="InterPro" id="IPR003766">
    <property type="entry name" value="Uronate_isomerase"/>
</dbReference>
<dbReference type="Gene3D" id="3.20.20.140">
    <property type="entry name" value="Metal-dependent hydrolases"/>
    <property type="match status" value="1"/>
</dbReference>
<dbReference type="RefSeq" id="WP_251629162.1">
    <property type="nucleotide sequence ID" value="NZ_JBBMFN010000017.1"/>
</dbReference>
<name>A0ABV1F1N7_9BACI</name>
<dbReference type="Gene3D" id="1.10.2020.10">
    <property type="entry name" value="uronate isomerase, domain 2, chain A"/>
    <property type="match status" value="1"/>
</dbReference>
<dbReference type="EC" id="5.3.1.12" evidence="4 7"/>
<evidence type="ECO:0000256" key="6">
    <source>
        <dbReference type="ARBA" id="ARBA00023235"/>
    </source>
</evidence>
<comment type="similarity">
    <text evidence="3 7">Belongs to the metallo-dependent hydrolases superfamily. Uronate isomerase family.</text>
</comment>
<sequence>MMKVIEEDFLLQNESAKILYHDYSMAMPIIDYHCHLSPKEIAENKSFQNISELWLAGDHYKWRAMRYFGINEDYITGNASEYAKFQAWAKVLPYCIGNPLYHWSQLELKRYFQIDSALNEDTCDEIWNICNENLSQKGFTAQAFIAKSNVEMIGTTDDPLDDLKYHSMIKENREINTTVLPSFRPDSLLEINQESFLPYVRKLEKKTNTRITTYEDYLEAIRNRVDYFHQNGCRIADHGLDVLPYTECTLEEASRIFHAKLERESISKQEEDKFKTYTLVYLGQLYSSLNWVMQLHIGAKRNNNDRMFNALGANTGYDSINDYSLAKPLNQFLNSLDKNNQLPKTILYSLNPNHGPIIASAAGNFQAAGVKGKIQSGAAWWFNDHKDGMLNQMKELANIGVLSTFIGMLTDSRSFLSYTRHEYFRRILCNMLGSWIENGEAPKDYAFMGKIVQDISYYNAKNYFEID</sequence>
<protein>
    <recommendedName>
        <fullName evidence="5 7">Uronate isomerase</fullName>
        <ecNumber evidence="4 7">5.3.1.12</ecNumber>
    </recommendedName>
    <alternativeName>
        <fullName evidence="7">Glucuronate isomerase</fullName>
    </alternativeName>
    <alternativeName>
        <fullName evidence="7">Uronic isomerase</fullName>
    </alternativeName>
</protein>
<gene>
    <name evidence="7 8" type="primary">uxaC</name>
    <name evidence="8" type="ORF">WMO63_09060</name>
</gene>
<dbReference type="Proteomes" id="UP001465426">
    <property type="component" value="Unassembled WGS sequence"/>
</dbReference>
<evidence type="ECO:0000313" key="8">
    <source>
        <dbReference type="EMBL" id="MEQ2465814.1"/>
    </source>
</evidence>
<dbReference type="InterPro" id="IPR032466">
    <property type="entry name" value="Metal_Hydrolase"/>
</dbReference>
<dbReference type="GO" id="GO:0008880">
    <property type="term" value="F:glucuronate isomerase activity"/>
    <property type="evidence" value="ECO:0007669"/>
    <property type="project" value="UniProtKB-EC"/>
</dbReference>
<evidence type="ECO:0000256" key="5">
    <source>
        <dbReference type="ARBA" id="ARBA00020555"/>
    </source>
</evidence>
<dbReference type="PANTHER" id="PTHR30068">
    <property type="entry name" value="URONATE ISOMERASE"/>
    <property type="match status" value="1"/>
</dbReference>
<dbReference type="EMBL" id="JBBMFN010000017">
    <property type="protein sequence ID" value="MEQ2465814.1"/>
    <property type="molecule type" value="Genomic_DNA"/>
</dbReference>
<evidence type="ECO:0000313" key="9">
    <source>
        <dbReference type="Proteomes" id="UP001465426"/>
    </source>
</evidence>
<accession>A0ABV1F1N7</accession>
<dbReference type="HAMAP" id="MF_00675">
    <property type="entry name" value="UxaC"/>
    <property type="match status" value="1"/>
</dbReference>